<evidence type="ECO:0000313" key="2">
    <source>
        <dbReference type="Proteomes" id="UP000438429"/>
    </source>
</evidence>
<accession>A0A6A4SSG9</accession>
<dbReference type="AlphaFoldDB" id="A0A6A4SSG9"/>
<name>A0A6A4SSG9_SCOMX</name>
<gene>
    <name evidence="1" type="ORF">F2P81_013313</name>
</gene>
<proteinExistence type="predicted"/>
<reference evidence="1 2" key="1">
    <citation type="submission" date="2019-06" db="EMBL/GenBank/DDBJ databases">
        <title>Draft genomes of female and male turbot (Scophthalmus maximus).</title>
        <authorList>
            <person name="Xu H."/>
            <person name="Xu X.-W."/>
            <person name="Shao C."/>
            <person name="Chen S."/>
        </authorList>
    </citation>
    <scope>NUCLEOTIDE SEQUENCE [LARGE SCALE GENOMIC DNA]</scope>
    <source>
        <strain evidence="1">Ysfricsl-2016a</strain>
        <tissue evidence="1">Blood</tissue>
    </source>
</reference>
<evidence type="ECO:0000313" key="1">
    <source>
        <dbReference type="EMBL" id="KAF0035555.1"/>
    </source>
</evidence>
<dbReference type="Proteomes" id="UP000438429">
    <property type="component" value="Unassembled WGS sequence"/>
</dbReference>
<dbReference type="EMBL" id="VEVO01000011">
    <property type="protein sequence ID" value="KAF0035555.1"/>
    <property type="molecule type" value="Genomic_DNA"/>
</dbReference>
<sequence>MCKHFLWQRAKSKSGPMCVSTHLRLERPKDTLARLNSGERFLQPRAFSEPEHEDEQEQEEAVYLSSPHFNTGLAGVEPPQGKGRRTFLQEETHELVDVRLISSQHFPSAAARGKHNREKVSVSCVLVFQQLVHSRRDDGRWRVKLRIAHRNPERFIMH</sequence>
<comment type="caution">
    <text evidence="1">The sequence shown here is derived from an EMBL/GenBank/DDBJ whole genome shotgun (WGS) entry which is preliminary data.</text>
</comment>
<organism evidence="1 2">
    <name type="scientific">Scophthalmus maximus</name>
    <name type="common">Turbot</name>
    <name type="synonym">Psetta maxima</name>
    <dbReference type="NCBI Taxonomy" id="52904"/>
    <lineage>
        <taxon>Eukaryota</taxon>
        <taxon>Metazoa</taxon>
        <taxon>Chordata</taxon>
        <taxon>Craniata</taxon>
        <taxon>Vertebrata</taxon>
        <taxon>Euteleostomi</taxon>
        <taxon>Actinopterygii</taxon>
        <taxon>Neopterygii</taxon>
        <taxon>Teleostei</taxon>
        <taxon>Neoteleostei</taxon>
        <taxon>Acanthomorphata</taxon>
        <taxon>Carangaria</taxon>
        <taxon>Pleuronectiformes</taxon>
        <taxon>Pleuronectoidei</taxon>
        <taxon>Scophthalmidae</taxon>
        <taxon>Scophthalmus</taxon>
    </lineage>
</organism>
<protein>
    <submittedName>
        <fullName evidence="1">Uncharacterized protein</fullName>
    </submittedName>
</protein>